<gene>
    <name evidence="9" type="ORF">SAMN06264365_101903</name>
</gene>
<dbReference type="GO" id="GO:0006508">
    <property type="term" value="P:proteolysis"/>
    <property type="evidence" value="ECO:0007669"/>
    <property type="project" value="UniProtKB-KW"/>
</dbReference>
<dbReference type="InterPro" id="IPR050131">
    <property type="entry name" value="Peptidase_S8_subtilisin-like"/>
</dbReference>
<dbReference type="InterPro" id="IPR000209">
    <property type="entry name" value="Peptidase_S8/S53_dom"/>
</dbReference>
<evidence type="ECO:0000313" key="9">
    <source>
        <dbReference type="EMBL" id="SNR31046.1"/>
    </source>
</evidence>
<evidence type="ECO:0000259" key="8">
    <source>
        <dbReference type="Pfam" id="PF00082"/>
    </source>
</evidence>
<dbReference type="Proteomes" id="UP000198415">
    <property type="component" value="Unassembled WGS sequence"/>
</dbReference>
<dbReference type="Gene3D" id="3.40.50.200">
    <property type="entry name" value="Peptidase S8/S53 domain"/>
    <property type="match status" value="1"/>
</dbReference>
<keyword evidence="3 5" id="KW-0378">Hydrolase</keyword>
<keyword evidence="2 5" id="KW-0645">Protease</keyword>
<feature type="transmembrane region" description="Helical" evidence="7">
    <location>
        <begin position="345"/>
        <end position="366"/>
    </location>
</feature>
<feature type="compositionally biased region" description="Low complexity" evidence="6">
    <location>
        <begin position="312"/>
        <end position="333"/>
    </location>
</feature>
<dbReference type="InterPro" id="IPR036852">
    <property type="entry name" value="Peptidase_S8/S53_dom_sf"/>
</dbReference>
<dbReference type="PROSITE" id="PS51892">
    <property type="entry name" value="SUBTILASE"/>
    <property type="match status" value="1"/>
</dbReference>
<reference evidence="9 10" key="1">
    <citation type="submission" date="2017-06" db="EMBL/GenBank/DDBJ databases">
        <authorList>
            <person name="Kim H.J."/>
            <person name="Triplett B.A."/>
        </authorList>
    </citation>
    <scope>NUCLEOTIDE SEQUENCE [LARGE SCALE GENOMIC DNA]</scope>
    <source>
        <strain evidence="9 10">DSM 43151</strain>
    </source>
</reference>
<sequence length="374" mass="37498">MPTSRQASAPGITLLLLNILVLPNSIHADYVRDSEWHLNFLDIKAAHAITTGKGVIIGLPDTGVDPHRDISQNLIPGADLTSSEKNQGKFDKDGHGTELAGLIVGHGHSSTDGVLGISPSARLLSIKSYEVASLESRLPEGIELSATLGAKVINVSASTSPSRGLQNAITAAARADAVVVAASGNDQSVTGIGYPAALPGVLAVGAIDQSGKHAAFSISGPNVGLCAPGDKIVTTGLNSTYRIAQGTSAAAAIVSGAAALVRAKFPELSAQEVIHRLTATATDIGPPGRDEQCGYGVLNIVKALTEDVPAVDGSLGSGSTTGSPGAAASSADTGGPGSSSGMQKVGVLGGIAAVLAAGACMGFLAARRRSRRQQ</sequence>
<name>A0A238V9X4_9ACTN</name>
<dbReference type="OrthoDB" id="5240330at2"/>
<dbReference type="Pfam" id="PF00082">
    <property type="entry name" value="Peptidase_S8"/>
    <property type="match status" value="1"/>
</dbReference>
<keyword evidence="7" id="KW-0812">Transmembrane</keyword>
<dbReference type="GO" id="GO:0004252">
    <property type="term" value="F:serine-type endopeptidase activity"/>
    <property type="evidence" value="ECO:0007669"/>
    <property type="project" value="UniProtKB-UniRule"/>
</dbReference>
<feature type="active site" description="Charge relay system" evidence="5">
    <location>
        <position position="61"/>
    </location>
</feature>
<feature type="region of interest" description="Disordered" evidence="6">
    <location>
        <begin position="312"/>
        <end position="340"/>
    </location>
</feature>
<dbReference type="SUPFAM" id="SSF52743">
    <property type="entry name" value="Subtilisin-like"/>
    <property type="match status" value="1"/>
</dbReference>
<dbReference type="PANTHER" id="PTHR43806:SF11">
    <property type="entry name" value="CEREVISIN-RELATED"/>
    <property type="match status" value="1"/>
</dbReference>
<evidence type="ECO:0000256" key="3">
    <source>
        <dbReference type="ARBA" id="ARBA00022801"/>
    </source>
</evidence>
<protein>
    <submittedName>
        <fullName evidence="9">Type VII secretion-associated serine protease mycosin</fullName>
    </submittedName>
</protein>
<feature type="active site" description="Charge relay system" evidence="5">
    <location>
        <position position="248"/>
    </location>
</feature>
<feature type="active site" description="Charge relay system" evidence="5">
    <location>
        <position position="95"/>
    </location>
</feature>
<evidence type="ECO:0000256" key="2">
    <source>
        <dbReference type="ARBA" id="ARBA00022670"/>
    </source>
</evidence>
<keyword evidence="10" id="KW-1185">Reference proteome</keyword>
<dbReference type="AlphaFoldDB" id="A0A238V9X4"/>
<evidence type="ECO:0000256" key="4">
    <source>
        <dbReference type="ARBA" id="ARBA00022825"/>
    </source>
</evidence>
<dbReference type="PANTHER" id="PTHR43806">
    <property type="entry name" value="PEPTIDASE S8"/>
    <property type="match status" value="1"/>
</dbReference>
<accession>A0A238V9X4</accession>
<dbReference type="PRINTS" id="PR00723">
    <property type="entry name" value="SUBTILISIN"/>
</dbReference>
<organism evidence="9 10">
    <name type="scientific">Actinoplanes regularis</name>
    <dbReference type="NCBI Taxonomy" id="52697"/>
    <lineage>
        <taxon>Bacteria</taxon>
        <taxon>Bacillati</taxon>
        <taxon>Actinomycetota</taxon>
        <taxon>Actinomycetes</taxon>
        <taxon>Micromonosporales</taxon>
        <taxon>Micromonosporaceae</taxon>
        <taxon>Actinoplanes</taxon>
    </lineage>
</organism>
<evidence type="ECO:0000256" key="5">
    <source>
        <dbReference type="PROSITE-ProRule" id="PRU01240"/>
    </source>
</evidence>
<keyword evidence="4 5" id="KW-0720">Serine protease</keyword>
<comment type="similarity">
    <text evidence="1 5">Belongs to the peptidase S8 family.</text>
</comment>
<dbReference type="EMBL" id="FZNR01000001">
    <property type="protein sequence ID" value="SNR31046.1"/>
    <property type="molecule type" value="Genomic_DNA"/>
</dbReference>
<proteinExistence type="inferred from homology"/>
<keyword evidence="7" id="KW-1133">Transmembrane helix</keyword>
<evidence type="ECO:0000256" key="7">
    <source>
        <dbReference type="SAM" id="Phobius"/>
    </source>
</evidence>
<evidence type="ECO:0000256" key="6">
    <source>
        <dbReference type="SAM" id="MobiDB-lite"/>
    </source>
</evidence>
<feature type="domain" description="Peptidase S8/S53" evidence="8">
    <location>
        <begin position="52"/>
        <end position="296"/>
    </location>
</feature>
<evidence type="ECO:0000313" key="10">
    <source>
        <dbReference type="Proteomes" id="UP000198415"/>
    </source>
</evidence>
<keyword evidence="7" id="KW-0472">Membrane</keyword>
<evidence type="ECO:0000256" key="1">
    <source>
        <dbReference type="ARBA" id="ARBA00011073"/>
    </source>
</evidence>
<dbReference type="InterPro" id="IPR015500">
    <property type="entry name" value="Peptidase_S8_subtilisin-rel"/>
</dbReference>